<dbReference type="InterPro" id="IPR019410">
    <property type="entry name" value="Methyltransf_16"/>
</dbReference>
<evidence type="ECO:0000313" key="2">
    <source>
        <dbReference type="EMBL" id="ODN76755.1"/>
    </source>
</evidence>
<dbReference type="GeneID" id="30156677"/>
<gene>
    <name evidence="2" type="ORF">L202_05368</name>
</gene>
<dbReference type="GO" id="GO:0005634">
    <property type="term" value="C:nucleus"/>
    <property type="evidence" value="ECO:0007669"/>
    <property type="project" value="TreeGrafter"/>
</dbReference>
<feature type="region of interest" description="Disordered" evidence="1">
    <location>
        <begin position="138"/>
        <end position="181"/>
    </location>
</feature>
<dbReference type="STRING" id="1295533.A0A1E3HKV7"/>
<dbReference type="RefSeq" id="XP_018992129.1">
    <property type="nucleotide sequence ID" value="XM_019139638.1"/>
</dbReference>
<dbReference type="PANTHER" id="PTHR14614">
    <property type="entry name" value="HEPATOCELLULAR CARCINOMA-ASSOCIATED ANTIGEN"/>
    <property type="match status" value="1"/>
</dbReference>
<dbReference type="Gene3D" id="3.40.50.150">
    <property type="entry name" value="Vaccinia Virus protein VP39"/>
    <property type="match status" value="1"/>
</dbReference>
<reference evidence="2 3" key="1">
    <citation type="submission" date="2016-06" db="EMBL/GenBank/DDBJ databases">
        <title>Evolution of pathogenesis and genome organization in the Tremellales.</title>
        <authorList>
            <person name="Cuomo C."/>
            <person name="Litvintseva A."/>
            <person name="Heitman J."/>
            <person name="Chen Y."/>
            <person name="Sun S."/>
            <person name="Springer D."/>
            <person name="Dromer F."/>
            <person name="Young S."/>
            <person name="Zeng Q."/>
            <person name="Chapman S."/>
            <person name="Gujja S."/>
            <person name="Saif S."/>
            <person name="Birren B."/>
        </authorList>
    </citation>
    <scope>NUCLEOTIDE SEQUENCE [LARGE SCALE GENOMIC DNA]</scope>
    <source>
        <strain evidence="2 3">CBS 6039</strain>
    </source>
</reference>
<dbReference type="SUPFAM" id="SSF53335">
    <property type="entry name" value="S-adenosyl-L-methionine-dependent methyltransferases"/>
    <property type="match status" value="1"/>
</dbReference>
<comment type="caution">
    <text evidence="2">The sequence shown here is derived from an EMBL/GenBank/DDBJ whole genome shotgun (WGS) entry which is preliminary data.</text>
</comment>
<dbReference type="EMBL" id="AWGJ01000008">
    <property type="protein sequence ID" value="ODN76755.1"/>
    <property type="molecule type" value="Genomic_DNA"/>
</dbReference>
<evidence type="ECO:0000313" key="3">
    <source>
        <dbReference type="Proteomes" id="UP000094065"/>
    </source>
</evidence>
<dbReference type="InterPro" id="IPR029063">
    <property type="entry name" value="SAM-dependent_MTases_sf"/>
</dbReference>
<sequence>MYWYISFLRPPPVATANPAQGITITPQVANDLRTELRYEPTTISYLWQRVVPATSPPTPPTQLTIFEPPASTYKPITIPLPPLAKVGESWRLGLFSSGASSKARGAEAGPSGKLLDLVQDPQILGVWSEGVQIIRPSGSGLTPGAVRGMGKQKETQPSSGAKGKNVKGNGKGKPEKDEGAKQGRIIREWALPENEVSLRIVEQTSFDLDKKIWDSGLALSAWLWKYLPDPSTLPSLGQRVLSLLTREEQLRILELGTGTGLVSIVLALALRRRTLGREITATDLDSAIPLMDENIALNPIAPQPQSTEQAEEDAEISPKVTLDAKVLDWDQPLPDWVVRDMPELVIAADVTYNTDSFPALLSTLTSLLTPPKDDKHPLLVLAYKQRDLAERDLWEMLKEKGIGMVLIDKVQGAEEGYGETEIWVGGYGLKA</sequence>
<dbReference type="GO" id="GO:0008757">
    <property type="term" value="F:S-adenosylmethionine-dependent methyltransferase activity"/>
    <property type="evidence" value="ECO:0007669"/>
    <property type="project" value="UniProtKB-ARBA"/>
</dbReference>
<dbReference type="CDD" id="cd02440">
    <property type="entry name" value="AdoMet_MTases"/>
    <property type="match status" value="1"/>
</dbReference>
<protein>
    <submittedName>
        <fullName evidence="2">Uncharacterized protein</fullName>
    </submittedName>
</protein>
<feature type="compositionally biased region" description="Basic and acidic residues" evidence="1">
    <location>
        <begin position="172"/>
        <end position="181"/>
    </location>
</feature>
<dbReference type="Proteomes" id="UP000094065">
    <property type="component" value="Unassembled WGS sequence"/>
</dbReference>
<evidence type="ECO:0000256" key="1">
    <source>
        <dbReference type="SAM" id="MobiDB-lite"/>
    </source>
</evidence>
<dbReference type="Pfam" id="PF10294">
    <property type="entry name" value="Methyltransf_16"/>
    <property type="match status" value="1"/>
</dbReference>
<dbReference type="PANTHER" id="PTHR14614:SF162">
    <property type="entry name" value="EXPRESSED PROTEIN"/>
    <property type="match status" value="1"/>
</dbReference>
<dbReference type="AlphaFoldDB" id="A0A1E3HKV7"/>
<dbReference type="GO" id="GO:0005737">
    <property type="term" value="C:cytoplasm"/>
    <property type="evidence" value="ECO:0007669"/>
    <property type="project" value="TreeGrafter"/>
</dbReference>
<accession>A0A1E3HKV7</accession>
<proteinExistence type="predicted"/>
<dbReference type="OrthoDB" id="413520at2759"/>
<name>A0A1E3HKV7_9TREE</name>
<organism evidence="2 3">
    <name type="scientific">Cryptococcus amylolentus CBS 6039</name>
    <dbReference type="NCBI Taxonomy" id="1295533"/>
    <lineage>
        <taxon>Eukaryota</taxon>
        <taxon>Fungi</taxon>
        <taxon>Dikarya</taxon>
        <taxon>Basidiomycota</taxon>
        <taxon>Agaricomycotina</taxon>
        <taxon>Tremellomycetes</taxon>
        <taxon>Tremellales</taxon>
        <taxon>Cryptococcaceae</taxon>
        <taxon>Cryptococcus</taxon>
    </lineage>
</organism>
<keyword evidence="3" id="KW-1185">Reference proteome</keyword>